<keyword evidence="3 6" id="KW-0812">Transmembrane</keyword>
<evidence type="ECO:0000256" key="2">
    <source>
        <dbReference type="ARBA" id="ARBA00008333"/>
    </source>
</evidence>
<name>A0A3B1BT34_9ZZZZ</name>
<dbReference type="PANTHER" id="PTHR31632">
    <property type="entry name" value="IRON TRANSPORTER FTH1"/>
    <property type="match status" value="1"/>
</dbReference>
<evidence type="ECO:0000256" key="4">
    <source>
        <dbReference type="ARBA" id="ARBA00022989"/>
    </source>
</evidence>
<dbReference type="PANTHER" id="PTHR31632:SF2">
    <property type="entry name" value="PLASMA MEMBRANE IRON PERMEASE"/>
    <property type="match status" value="1"/>
</dbReference>
<comment type="similarity">
    <text evidence="2">Belongs to the oxidase-dependent Fe transporter (OFeT) (TC 9.A.10.1) family.</text>
</comment>
<accession>A0A3B1BT34</accession>
<gene>
    <name evidence="7" type="ORF">MNBD_GAMMA25-2507</name>
</gene>
<feature type="transmembrane region" description="Helical" evidence="6">
    <location>
        <begin position="38"/>
        <end position="58"/>
    </location>
</feature>
<feature type="transmembrane region" description="Helical" evidence="6">
    <location>
        <begin position="6"/>
        <end position="26"/>
    </location>
</feature>
<evidence type="ECO:0000256" key="6">
    <source>
        <dbReference type="SAM" id="Phobius"/>
    </source>
</evidence>
<dbReference type="InterPro" id="IPR004923">
    <property type="entry name" value="FTR1/Fip1/EfeU"/>
</dbReference>
<dbReference type="GO" id="GO:0015093">
    <property type="term" value="F:ferrous iron transmembrane transporter activity"/>
    <property type="evidence" value="ECO:0007669"/>
    <property type="project" value="TreeGrafter"/>
</dbReference>
<feature type="transmembrane region" description="Helical" evidence="6">
    <location>
        <begin position="246"/>
        <end position="264"/>
    </location>
</feature>
<evidence type="ECO:0000313" key="7">
    <source>
        <dbReference type="EMBL" id="VAX09505.1"/>
    </source>
</evidence>
<sequence>MGSTVFIVWRESIEAMLVIGILYTWLKNQADTGNGMRFLWGGVLAGILLAIGLAFVMLEVQSELAGEALEYFQIAIMLVAAVLITQMVLWMRRHGRTLKRELESGMQRAHEQANWWGMAVLAAIAVGREGAETVIFLYGAGLAQSSDSQLQFVGAALSGFVLAFVSFWILSQGSRFFSWKVFFHFSEILLLLLAAALLVDGVDRMIGLGWIPALVDPVWDSSFLLDDSTRIGGLISAFTGYRAHPALTLLVIYAAYWTVVSLLLRQPKALHIHAAER</sequence>
<feature type="transmembrane region" description="Helical" evidence="6">
    <location>
        <begin position="181"/>
        <end position="199"/>
    </location>
</feature>
<keyword evidence="5 6" id="KW-0472">Membrane</keyword>
<dbReference type="Pfam" id="PF03239">
    <property type="entry name" value="FTR1"/>
    <property type="match status" value="1"/>
</dbReference>
<feature type="transmembrane region" description="Helical" evidence="6">
    <location>
        <begin position="113"/>
        <end position="138"/>
    </location>
</feature>
<dbReference type="GO" id="GO:0033573">
    <property type="term" value="C:high-affinity iron permease complex"/>
    <property type="evidence" value="ECO:0007669"/>
    <property type="project" value="InterPro"/>
</dbReference>
<dbReference type="EMBL" id="UOFY01000038">
    <property type="protein sequence ID" value="VAX09505.1"/>
    <property type="molecule type" value="Genomic_DNA"/>
</dbReference>
<protein>
    <submittedName>
        <fullName evidence="7">High-affinity iron permease</fullName>
    </submittedName>
</protein>
<dbReference type="AlphaFoldDB" id="A0A3B1BT34"/>
<feature type="transmembrane region" description="Helical" evidence="6">
    <location>
        <begin position="150"/>
        <end position="169"/>
    </location>
</feature>
<keyword evidence="4 6" id="KW-1133">Transmembrane helix</keyword>
<evidence type="ECO:0000256" key="5">
    <source>
        <dbReference type="ARBA" id="ARBA00023136"/>
    </source>
</evidence>
<organism evidence="7">
    <name type="scientific">hydrothermal vent metagenome</name>
    <dbReference type="NCBI Taxonomy" id="652676"/>
    <lineage>
        <taxon>unclassified sequences</taxon>
        <taxon>metagenomes</taxon>
        <taxon>ecological metagenomes</taxon>
    </lineage>
</organism>
<comment type="subcellular location">
    <subcellularLocation>
        <location evidence="1">Membrane</location>
        <topology evidence="1">Multi-pass membrane protein</topology>
    </subcellularLocation>
</comment>
<evidence type="ECO:0000256" key="1">
    <source>
        <dbReference type="ARBA" id="ARBA00004141"/>
    </source>
</evidence>
<feature type="transmembrane region" description="Helical" evidence="6">
    <location>
        <begin position="70"/>
        <end position="92"/>
    </location>
</feature>
<proteinExistence type="inferred from homology"/>
<reference evidence="7" key="1">
    <citation type="submission" date="2018-06" db="EMBL/GenBank/DDBJ databases">
        <authorList>
            <person name="Zhirakovskaya E."/>
        </authorList>
    </citation>
    <scope>NUCLEOTIDE SEQUENCE</scope>
</reference>
<evidence type="ECO:0000256" key="3">
    <source>
        <dbReference type="ARBA" id="ARBA00022692"/>
    </source>
</evidence>